<name>A0A9P9JVF3_FUSSL</name>
<comment type="caution">
    <text evidence="1">The sequence shown here is derived from an EMBL/GenBank/DDBJ whole genome shotgun (WGS) entry which is preliminary data.</text>
</comment>
<reference evidence="1" key="1">
    <citation type="journal article" date="2021" name="Nat. Commun.">
        <title>Genetic determinants of endophytism in the Arabidopsis root mycobiome.</title>
        <authorList>
            <person name="Mesny F."/>
            <person name="Miyauchi S."/>
            <person name="Thiergart T."/>
            <person name="Pickel B."/>
            <person name="Atanasova L."/>
            <person name="Karlsson M."/>
            <person name="Huettel B."/>
            <person name="Barry K.W."/>
            <person name="Haridas S."/>
            <person name="Chen C."/>
            <person name="Bauer D."/>
            <person name="Andreopoulos W."/>
            <person name="Pangilinan J."/>
            <person name="LaButti K."/>
            <person name="Riley R."/>
            <person name="Lipzen A."/>
            <person name="Clum A."/>
            <person name="Drula E."/>
            <person name="Henrissat B."/>
            <person name="Kohler A."/>
            <person name="Grigoriev I.V."/>
            <person name="Martin F.M."/>
            <person name="Hacquard S."/>
        </authorList>
    </citation>
    <scope>NUCLEOTIDE SEQUENCE</scope>
    <source>
        <strain evidence="1">FSSC 5 MPI-SDFR-AT-0091</strain>
    </source>
</reference>
<accession>A0A9P9JVF3</accession>
<dbReference type="AlphaFoldDB" id="A0A9P9JVF3"/>
<evidence type="ECO:0000313" key="2">
    <source>
        <dbReference type="Proteomes" id="UP000736672"/>
    </source>
</evidence>
<keyword evidence="2" id="KW-1185">Reference proteome</keyword>
<proteinExistence type="predicted"/>
<sequence length="194" mass="22347">MLAAEVSHWKLDEEREVTRWKAVMDWWSRKCSYCAGQGLGGSDILHELQECTQGCSTQISRRVGLILYRDWKAPHTACSGCFLPKEMCAKWTQDYDDVWVENVYWACQYGRHLACDIVIRLFQCGRDDLKRSLLDSTRDRRAAIRRAQTGSDNAVAHFLARPMAAGLWLDSGVQQSQEEDPPALLRRRAYETYP</sequence>
<evidence type="ECO:0000313" key="1">
    <source>
        <dbReference type="EMBL" id="KAH7230324.1"/>
    </source>
</evidence>
<dbReference type="Proteomes" id="UP000736672">
    <property type="component" value="Unassembled WGS sequence"/>
</dbReference>
<gene>
    <name evidence="1" type="ORF">B0J15DRAFT_473054</name>
</gene>
<organism evidence="1 2">
    <name type="scientific">Fusarium solani</name>
    <name type="common">Filamentous fungus</name>
    <dbReference type="NCBI Taxonomy" id="169388"/>
    <lineage>
        <taxon>Eukaryota</taxon>
        <taxon>Fungi</taxon>
        <taxon>Dikarya</taxon>
        <taxon>Ascomycota</taxon>
        <taxon>Pezizomycotina</taxon>
        <taxon>Sordariomycetes</taxon>
        <taxon>Hypocreomycetidae</taxon>
        <taxon>Hypocreales</taxon>
        <taxon>Nectriaceae</taxon>
        <taxon>Fusarium</taxon>
        <taxon>Fusarium solani species complex</taxon>
    </lineage>
</organism>
<dbReference type="EMBL" id="JAGTJS010000038">
    <property type="protein sequence ID" value="KAH7230324.1"/>
    <property type="molecule type" value="Genomic_DNA"/>
</dbReference>
<dbReference type="OrthoDB" id="4904114at2759"/>
<protein>
    <submittedName>
        <fullName evidence="1">Uncharacterized protein</fullName>
    </submittedName>
</protein>